<dbReference type="AlphaFoldDB" id="A0A0L0NYE5"/>
<reference evidence="19" key="1">
    <citation type="journal article" date="2015" name="BMC Genomics">
        <title>Draft genome of a commonly misdiagnosed multidrug resistant pathogen Candida auris.</title>
        <authorList>
            <person name="Chatterjee S."/>
            <person name="Alampalli S.V."/>
            <person name="Nageshan R.K."/>
            <person name="Chettiar S.T."/>
            <person name="Joshi S."/>
            <person name="Tatu U.S."/>
        </authorList>
    </citation>
    <scope>NUCLEOTIDE SEQUENCE [LARGE SCALE GENOMIC DNA]</scope>
    <source>
        <strain evidence="19">6684</strain>
    </source>
</reference>
<dbReference type="FunFam" id="1.25.40.1050:FF:000002">
    <property type="entry name" value="5'-3' exoribonuclease"/>
    <property type="match status" value="1"/>
</dbReference>
<evidence type="ECO:0000256" key="13">
    <source>
        <dbReference type="ARBA" id="ARBA00046943"/>
    </source>
</evidence>
<protein>
    <recommendedName>
        <fullName evidence="14">5'-3' exoribonuclease</fullName>
        <ecNumber evidence="14">3.1.13.-</ecNumber>
    </recommendedName>
</protein>
<dbReference type="GO" id="GO:0000956">
    <property type="term" value="P:nuclear-transcribed mRNA catabolic process"/>
    <property type="evidence" value="ECO:0007669"/>
    <property type="project" value="TreeGrafter"/>
</dbReference>
<evidence type="ECO:0000256" key="15">
    <source>
        <dbReference type="SAM" id="MobiDB-lite"/>
    </source>
</evidence>
<evidence type="ECO:0000256" key="11">
    <source>
        <dbReference type="ARBA" id="ARBA00023242"/>
    </source>
</evidence>
<evidence type="ECO:0000256" key="4">
    <source>
        <dbReference type="ARBA" id="ARBA00022552"/>
    </source>
</evidence>
<dbReference type="GO" id="GO:0003723">
    <property type="term" value="F:RNA binding"/>
    <property type="evidence" value="ECO:0007669"/>
    <property type="project" value="TreeGrafter"/>
</dbReference>
<keyword evidence="9" id="KW-0805">Transcription regulation</keyword>
<dbReference type="Pfam" id="PF17846">
    <property type="entry name" value="XRN_M"/>
    <property type="match status" value="1"/>
</dbReference>
<dbReference type="VEuPathDB" id="FungiDB:CJJ07_002185"/>
<keyword evidence="5 14" id="KW-0507">mRNA processing</keyword>
<evidence type="ECO:0000256" key="10">
    <source>
        <dbReference type="ARBA" id="ARBA00023163"/>
    </source>
</evidence>
<dbReference type="Proteomes" id="UP000037122">
    <property type="component" value="Unassembled WGS sequence"/>
</dbReference>
<feature type="region of interest" description="Disordered" evidence="15">
    <location>
        <begin position="855"/>
        <end position="936"/>
    </location>
</feature>
<keyword evidence="3" id="KW-0806">Transcription termination</keyword>
<keyword evidence="4" id="KW-0698">rRNA processing</keyword>
<dbReference type="InterPro" id="IPR027073">
    <property type="entry name" value="5_3_exoribonuclease"/>
</dbReference>
<keyword evidence="11" id="KW-0539">Nucleus</keyword>
<comment type="function">
    <text evidence="14">Possesses 5'-&gt;3' exoribonuclease activity. May promote termination of transcription by RNA polymerase II.</text>
</comment>
<dbReference type="CDD" id="cd18673">
    <property type="entry name" value="PIN_XRN1-2-like"/>
    <property type="match status" value="1"/>
</dbReference>
<organism evidence="18 19">
    <name type="scientific">Candidozyma auris</name>
    <name type="common">Yeast</name>
    <name type="synonym">Candida auris</name>
    <dbReference type="NCBI Taxonomy" id="498019"/>
    <lineage>
        <taxon>Eukaryota</taxon>
        <taxon>Fungi</taxon>
        <taxon>Dikarya</taxon>
        <taxon>Ascomycota</taxon>
        <taxon>Saccharomycotina</taxon>
        <taxon>Pichiomycetes</taxon>
        <taxon>Metschnikowiaceae</taxon>
        <taxon>Candidozyma</taxon>
    </lineage>
</organism>
<dbReference type="InterPro" id="IPR017151">
    <property type="entry name" value="Xrn2/3/4"/>
</dbReference>
<gene>
    <name evidence="18" type="ORF">QG37_04014</name>
</gene>
<accession>A0A0L0NYE5</accession>
<feature type="domain" description="Xrn1 helical" evidence="17">
    <location>
        <begin position="311"/>
        <end position="807"/>
    </location>
</feature>
<keyword evidence="10" id="KW-0804">Transcription</keyword>
<evidence type="ECO:0000256" key="1">
    <source>
        <dbReference type="ARBA" id="ARBA00004123"/>
    </source>
</evidence>
<dbReference type="VEuPathDB" id="FungiDB:CJJ09_001433"/>
<evidence type="ECO:0000256" key="7">
    <source>
        <dbReference type="ARBA" id="ARBA00022801"/>
    </source>
</evidence>
<evidence type="ECO:0000256" key="2">
    <source>
        <dbReference type="ARBA" id="ARBA00006994"/>
    </source>
</evidence>
<evidence type="ECO:0000256" key="9">
    <source>
        <dbReference type="ARBA" id="ARBA00023015"/>
    </source>
</evidence>
<name>A0A0L0NYE5_CANAR</name>
<keyword evidence="7 14" id="KW-0378">Hydrolase</keyword>
<dbReference type="FunFam" id="3.40.50.12390:FF:000005">
    <property type="entry name" value="5'-3' exoribonuclease 2"/>
    <property type="match status" value="1"/>
</dbReference>
<comment type="similarity">
    <text evidence="2 14">Belongs to the 5'-3' exonuclease family. XRN2/RAT1 subfamily.</text>
</comment>
<dbReference type="VEuPathDB" id="FungiDB:QG37_04014"/>
<dbReference type="VEuPathDB" id="FungiDB:CJI97_002714"/>
<dbReference type="GO" id="GO:0006364">
    <property type="term" value="P:rRNA processing"/>
    <property type="evidence" value="ECO:0007669"/>
    <property type="project" value="UniProtKB-KW"/>
</dbReference>
<evidence type="ECO:0000256" key="5">
    <source>
        <dbReference type="ARBA" id="ARBA00022664"/>
    </source>
</evidence>
<dbReference type="EC" id="3.1.13.-" evidence="14"/>
<evidence type="ECO:0000256" key="12">
    <source>
        <dbReference type="ARBA" id="ARBA00046137"/>
    </source>
</evidence>
<proteinExistence type="inferred from homology"/>
<feature type="region of interest" description="Disordered" evidence="15">
    <location>
        <begin position="489"/>
        <end position="533"/>
    </location>
</feature>
<feature type="compositionally biased region" description="Gly residues" evidence="15">
    <location>
        <begin position="862"/>
        <end position="872"/>
    </location>
</feature>
<comment type="subcellular location">
    <subcellularLocation>
        <location evidence="1">Nucleus</location>
    </subcellularLocation>
</comment>
<evidence type="ECO:0000256" key="14">
    <source>
        <dbReference type="PIRNR" id="PIRNR037239"/>
    </source>
</evidence>
<feature type="region of interest" description="Disordered" evidence="15">
    <location>
        <begin position="953"/>
        <end position="1017"/>
    </location>
</feature>
<keyword evidence="6 14" id="KW-0540">Nuclease</keyword>
<evidence type="ECO:0000256" key="8">
    <source>
        <dbReference type="ARBA" id="ARBA00022839"/>
    </source>
</evidence>
<feature type="compositionally biased region" description="Low complexity" evidence="15">
    <location>
        <begin position="891"/>
        <end position="920"/>
    </location>
</feature>
<dbReference type="PANTHER" id="PTHR12341:SF41">
    <property type="entry name" value="5'-3' EXORIBONUCLEASE 2"/>
    <property type="match status" value="1"/>
</dbReference>
<feature type="compositionally biased region" description="Low complexity" evidence="15">
    <location>
        <begin position="953"/>
        <end position="1003"/>
    </location>
</feature>
<comment type="subunit">
    <text evidence="13">Interacts with RAI1; the interaction is direct, stabilizes RAT1 protein structure and may stimulate its exoribonuclease activity. The interaction also stimulates RAI1 pyrophosphohydrolase activity, probably by recruiting it to mRNA substrates.</text>
</comment>
<feature type="compositionally biased region" description="Acidic residues" evidence="15">
    <location>
        <begin position="517"/>
        <end position="528"/>
    </location>
</feature>
<dbReference type="GO" id="GO:0006353">
    <property type="term" value="P:DNA-templated transcription termination"/>
    <property type="evidence" value="ECO:0007669"/>
    <property type="project" value="UniProtKB-KW"/>
</dbReference>
<dbReference type="InterPro" id="IPR004859">
    <property type="entry name" value="Xrn1_N"/>
</dbReference>
<comment type="function">
    <text evidence="12">Possesses 5'-&gt;3' exoribonuclease activity. Required for the processing of nuclear mRNA and rRNA precursors. May promote the termination of transcription by RNA polymerase II. Essential for vegetative cell growth and chromosome segregation.</text>
</comment>
<dbReference type="EMBL" id="LGST01000026">
    <property type="protein sequence ID" value="KND99216.1"/>
    <property type="molecule type" value="Genomic_DNA"/>
</dbReference>
<dbReference type="GO" id="GO:0005634">
    <property type="term" value="C:nucleus"/>
    <property type="evidence" value="ECO:0007669"/>
    <property type="project" value="UniProtKB-SubCell"/>
</dbReference>
<dbReference type="GO" id="GO:0006397">
    <property type="term" value="P:mRNA processing"/>
    <property type="evidence" value="ECO:0007669"/>
    <property type="project" value="UniProtKB-UniRule"/>
</dbReference>
<evidence type="ECO:0000259" key="16">
    <source>
        <dbReference type="Pfam" id="PF03159"/>
    </source>
</evidence>
<dbReference type="Gene3D" id="3.40.50.12390">
    <property type="match status" value="2"/>
</dbReference>
<keyword evidence="8 14" id="KW-0269">Exonuclease</keyword>
<dbReference type="PANTHER" id="PTHR12341">
    <property type="entry name" value="5'-&gt;3' EXORIBONUCLEASE"/>
    <property type="match status" value="1"/>
</dbReference>
<feature type="compositionally biased region" description="Polar residues" evidence="15">
    <location>
        <begin position="921"/>
        <end position="936"/>
    </location>
</feature>
<dbReference type="PIRSF" id="PIRSF037239">
    <property type="entry name" value="Exonuclease_Xrn2"/>
    <property type="match status" value="1"/>
</dbReference>
<feature type="domain" description="Xrn1 N-terminal" evidence="16">
    <location>
        <begin position="1"/>
        <end position="252"/>
    </location>
</feature>
<dbReference type="GO" id="GO:0004534">
    <property type="term" value="F:5'-3' RNA exonuclease activity"/>
    <property type="evidence" value="ECO:0007669"/>
    <property type="project" value="UniProtKB-UniRule"/>
</dbReference>
<dbReference type="InterPro" id="IPR041412">
    <property type="entry name" value="Xrn1_helical"/>
</dbReference>
<evidence type="ECO:0000259" key="17">
    <source>
        <dbReference type="Pfam" id="PF17846"/>
    </source>
</evidence>
<dbReference type="Pfam" id="PF03159">
    <property type="entry name" value="XRN_N"/>
    <property type="match status" value="1"/>
</dbReference>
<feature type="compositionally biased region" description="Polar residues" evidence="15">
    <location>
        <begin position="489"/>
        <end position="503"/>
    </location>
</feature>
<dbReference type="VEuPathDB" id="FungiDB:B9J08_002661"/>
<sequence>MGVPALFRWLSRKYPKIISPVVEDEGDAQYGREPQYLDPNPNGELDNLYLDMNGIVHPCSHPEHKPPPETEDEMFLDVFKYTDRVLMMARPRKVLVIAVDGVAPRAKMNQQRARRFRAAQDAKIHDEEMERQIADAEARGEIIEQSIKGKKKWDSNAITPGTPFMDGLAAALRYWVAYKLASDPGWKDLQVIISDATVPGEGEHKLMSFIRSQRSDPLHDPNTKHCIYGLDADLIFLGLATHEPHFRVLREDVFAQGGGSRNLKISDQMNMTAEEKKALDAKDAKKPFLWLHVNVLREYLEVELKVRMGPQWDLERAIDDWVFMCFFVGNDFLPHLPSLSVRDNGIDILVGCWKLIISRVSDYLTCDGKLNLDAVEQLLKALSVKEDDILRRRHENEQRYQHNDKRRKIAQDEEKSLRAQYLSTVSKGKEKAPITADQSMPLMDTSGKLVDGYAQLSNKDIVHNRDIITKANMANADAAAALKKLLNQKSGGSPVKSESQSDAEQSETNKRTASDMESTELSEEDPDEDQVREWEPGYKERYYKIKFDLSTKEEIDKQRKDLVYSYIEGVSWVLLYYYQGCPSWQWYYPYHYAPFAADFTDLRELFGNQGVKFVQGEPFSPYEQLMSVLPAASGHALPEVFRELMSSPDSEIIDFYPENFKIDMNGAKMSWQGIALLPFIDEHRLLTAVRGKYDLLTDAEKERNTNKEAQLFISSKNKNYKKFLHAFEEDQIVSFEAVKTGLAGIVKPVLTYSPDGEMKFPLKEGEMPDVSNAAYLMSWYNFPKTTPGKSMILNGYIPHAKVLTEDDKYALTNRQRNGPRFQNVSDYVNKGPKGKDDYMMYDMRQGGYRSLPYIGSQPGPNRGRGGGFGGRGTYNNRGNRGGYNGRGGYQNQGQHYNNYGNNYNNNYNNFNQNYPNKGYNAGNNHNSGYNDYGSQSYQNKSTYQRYQGQNYNQNYNQGYHQTPNQNYNQNHNQGYNQNYNQGFNQGYNQGYQGQQNQGFNNHNSFGGAYKRSGYDRR</sequence>
<evidence type="ECO:0000313" key="19">
    <source>
        <dbReference type="Proteomes" id="UP000037122"/>
    </source>
</evidence>
<comment type="caution">
    <text evidence="18">The sequence shown here is derived from an EMBL/GenBank/DDBJ whole genome shotgun (WGS) entry which is preliminary data.</text>
</comment>
<dbReference type="Gene3D" id="1.25.40.1050">
    <property type="match status" value="1"/>
</dbReference>
<evidence type="ECO:0000256" key="6">
    <source>
        <dbReference type="ARBA" id="ARBA00022722"/>
    </source>
</evidence>
<evidence type="ECO:0000313" key="18">
    <source>
        <dbReference type="EMBL" id="KND99216.1"/>
    </source>
</evidence>
<evidence type="ECO:0000256" key="3">
    <source>
        <dbReference type="ARBA" id="ARBA00022472"/>
    </source>
</evidence>
<feature type="compositionally biased region" description="Gly residues" evidence="15">
    <location>
        <begin position="879"/>
        <end position="890"/>
    </location>
</feature>
<dbReference type="VEuPathDB" id="FungiDB:CJI96_0000505"/>